<evidence type="ECO:0000256" key="2">
    <source>
        <dbReference type="ARBA" id="ARBA00034221"/>
    </source>
</evidence>
<dbReference type="Gene3D" id="3.60.15.10">
    <property type="entry name" value="Ribonuclease Z/Hydroxyacylglutathione hydrolase-like"/>
    <property type="match status" value="1"/>
</dbReference>
<keyword evidence="1 5" id="KW-0378">Hydrolase</keyword>
<evidence type="ECO:0000256" key="1">
    <source>
        <dbReference type="ARBA" id="ARBA00022801"/>
    </source>
</evidence>
<gene>
    <name evidence="7" type="primary">ytkL_1</name>
    <name evidence="7" type="ORF">PghCCS26_21830</name>
</gene>
<protein>
    <recommendedName>
        <fullName evidence="5">UPF0173 metal-dependent hydrolase PghCCS26_21830</fullName>
    </recommendedName>
</protein>
<keyword evidence="8" id="KW-1185">Reference proteome</keyword>
<comment type="caution">
    <text evidence="7">The sequence shown here is derived from an EMBL/GenBank/DDBJ whole genome shotgun (WGS) entry which is preliminary data.</text>
</comment>
<dbReference type="InterPro" id="IPR036866">
    <property type="entry name" value="RibonucZ/Hydroxyglut_hydro"/>
</dbReference>
<reference evidence="7 8" key="1">
    <citation type="submission" date="2023-05" db="EMBL/GenBank/DDBJ databases">
        <title>Draft genome of Paenibacillus sp. CCS26.</title>
        <authorList>
            <person name="Akita H."/>
            <person name="Shinto Y."/>
            <person name="Kimura Z."/>
        </authorList>
    </citation>
    <scope>NUCLEOTIDE SEQUENCE [LARGE SCALE GENOMIC DNA]</scope>
    <source>
        <strain evidence="7 8">CCS26</strain>
    </source>
</reference>
<dbReference type="EMBL" id="BTCL01000006">
    <property type="protein sequence ID" value="GMK45055.1"/>
    <property type="molecule type" value="Genomic_DNA"/>
</dbReference>
<dbReference type="HAMAP" id="MF_00457">
    <property type="entry name" value="UPF0173"/>
    <property type="match status" value="1"/>
</dbReference>
<accession>A0ABQ6NKH6</accession>
<dbReference type="InterPro" id="IPR001279">
    <property type="entry name" value="Metallo-B-lactamas"/>
</dbReference>
<comment type="catalytic activity">
    <reaction evidence="4">
        <text>3',5'-cyclic UMP + H2O = UMP + H(+)</text>
        <dbReference type="Rhea" id="RHEA:70575"/>
        <dbReference type="ChEBI" id="CHEBI:15377"/>
        <dbReference type="ChEBI" id="CHEBI:15378"/>
        <dbReference type="ChEBI" id="CHEBI:57865"/>
        <dbReference type="ChEBI" id="CHEBI:184387"/>
    </reaction>
    <physiologicalReaction direction="left-to-right" evidence="4">
        <dbReference type="Rhea" id="RHEA:70576"/>
    </physiologicalReaction>
</comment>
<comment type="catalytic activity">
    <reaction evidence="2">
        <text>3',5'-cyclic CMP + H2O = CMP + H(+)</text>
        <dbReference type="Rhea" id="RHEA:72675"/>
        <dbReference type="ChEBI" id="CHEBI:15377"/>
        <dbReference type="ChEBI" id="CHEBI:15378"/>
        <dbReference type="ChEBI" id="CHEBI:58003"/>
        <dbReference type="ChEBI" id="CHEBI:60377"/>
    </reaction>
    <physiologicalReaction direction="left-to-right" evidence="2">
        <dbReference type="Rhea" id="RHEA:72676"/>
    </physiologicalReaction>
</comment>
<organism evidence="7 8">
    <name type="scientific">Paenibacillus glycanilyticus</name>
    <dbReference type="NCBI Taxonomy" id="126569"/>
    <lineage>
        <taxon>Bacteria</taxon>
        <taxon>Bacillati</taxon>
        <taxon>Bacillota</taxon>
        <taxon>Bacilli</taxon>
        <taxon>Bacillales</taxon>
        <taxon>Paenibacillaceae</taxon>
        <taxon>Paenibacillus</taxon>
    </lineage>
</organism>
<name>A0ABQ6NKH6_9BACL</name>
<evidence type="ECO:0000256" key="3">
    <source>
        <dbReference type="ARBA" id="ARBA00034301"/>
    </source>
</evidence>
<dbReference type="PANTHER" id="PTHR43546">
    <property type="entry name" value="UPF0173 METAL-DEPENDENT HYDROLASE MJ1163-RELATED"/>
    <property type="match status" value="1"/>
</dbReference>
<dbReference type="SMART" id="SM00849">
    <property type="entry name" value="Lactamase_B"/>
    <property type="match status" value="1"/>
</dbReference>
<dbReference type="Pfam" id="PF12706">
    <property type="entry name" value="Lactamase_B_2"/>
    <property type="match status" value="1"/>
</dbReference>
<comment type="similarity">
    <text evidence="5">Belongs to the UPF0173 family.</text>
</comment>
<proteinExistence type="inferred from homology"/>
<dbReference type="SUPFAM" id="SSF56281">
    <property type="entry name" value="Metallo-hydrolase/oxidoreductase"/>
    <property type="match status" value="1"/>
</dbReference>
<dbReference type="Proteomes" id="UP001285921">
    <property type="component" value="Unassembled WGS sequence"/>
</dbReference>
<dbReference type="NCBIfam" id="NF001911">
    <property type="entry name" value="PRK00685.1"/>
    <property type="match status" value="1"/>
</dbReference>
<comment type="function">
    <text evidence="3">Counteracts the endogenous Pycsar antiviral defense system. Phosphodiesterase that enables metal-dependent hydrolysis of host cyclic nucleotide Pycsar defense signals such as cCMP and cUMP.</text>
</comment>
<evidence type="ECO:0000259" key="6">
    <source>
        <dbReference type="SMART" id="SM00849"/>
    </source>
</evidence>
<evidence type="ECO:0000313" key="7">
    <source>
        <dbReference type="EMBL" id="GMK45055.1"/>
    </source>
</evidence>
<dbReference type="InterPro" id="IPR050114">
    <property type="entry name" value="UPF0173_UPF0282_UlaG_hydrolase"/>
</dbReference>
<evidence type="ECO:0000313" key="8">
    <source>
        <dbReference type="Proteomes" id="UP001285921"/>
    </source>
</evidence>
<dbReference type="InterPro" id="IPR022877">
    <property type="entry name" value="UPF0173"/>
</dbReference>
<dbReference type="PANTHER" id="PTHR43546:SF3">
    <property type="entry name" value="UPF0173 METAL-DEPENDENT HYDROLASE MJ1163"/>
    <property type="match status" value="1"/>
</dbReference>
<evidence type="ECO:0000256" key="5">
    <source>
        <dbReference type="HAMAP-Rule" id="MF_00457"/>
    </source>
</evidence>
<evidence type="ECO:0000256" key="4">
    <source>
        <dbReference type="ARBA" id="ARBA00048505"/>
    </source>
</evidence>
<dbReference type="RefSeq" id="WP_317979888.1">
    <property type="nucleotide sequence ID" value="NZ_BTCL01000006.1"/>
</dbReference>
<dbReference type="GO" id="GO:0016787">
    <property type="term" value="F:hydrolase activity"/>
    <property type="evidence" value="ECO:0007669"/>
    <property type="project" value="UniProtKB-KW"/>
</dbReference>
<sequence>MRIVYHGHSCIQVTHDAVSVIIDPFLTGNPLAVSKSLDQIKTQYILLTHGHSDHITDAIPLAKQNHAPIIAVEELAIHLGRHGVQVEPMHVGGAWDFPFGRVNLTPALHTSSALSEDGQIVYTGSPVGIILEIDGFTLYHAGDTGLFGDMRLIGERFDIDIAFLPIGGRFTMGPEDAAIAASWIKARRVIPIHYDTFPIIKQDASLFVQMLLQQGLAGQVLAPGEQVVIHSS</sequence>
<feature type="domain" description="Metallo-beta-lactamase" evidence="6">
    <location>
        <begin position="7"/>
        <end position="193"/>
    </location>
</feature>